<proteinExistence type="predicted"/>
<accession>A0A3B3SV71</accession>
<feature type="compositionally biased region" description="Polar residues" evidence="1">
    <location>
        <begin position="68"/>
        <end position="81"/>
    </location>
</feature>
<evidence type="ECO:0000256" key="1">
    <source>
        <dbReference type="SAM" id="MobiDB-lite"/>
    </source>
</evidence>
<dbReference type="Proteomes" id="UP000261540">
    <property type="component" value="Unplaced"/>
</dbReference>
<dbReference type="InterPro" id="IPR029222">
    <property type="entry name" value="VCF1/2-like"/>
</dbReference>
<dbReference type="GeneTree" id="ENSGT00980000198917"/>
<dbReference type="PANTHER" id="PTHR34763">
    <property type="entry name" value="PROTEIN FAM104A"/>
    <property type="match status" value="1"/>
</dbReference>
<dbReference type="STRING" id="1676925.ENSPKIP00000034574"/>
<evidence type="ECO:0000313" key="2">
    <source>
        <dbReference type="Ensembl" id="ENSPKIP00000034574.1"/>
    </source>
</evidence>
<feature type="region of interest" description="Disordered" evidence="1">
    <location>
        <begin position="1"/>
        <end position="98"/>
    </location>
</feature>
<dbReference type="PANTHER" id="PTHR34763:SF1">
    <property type="entry name" value="PROTEIN FAM104A"/>
    <property type="match status" value="1"/>
</dbReference>
<sequence length="121" mass="12740">KRRRSCGSDDSQTLPQAKRSGGSHPLFTELGHDAWDSEQSCSSDSSVLSSPEQANGGTSTNVGGTNTQCPTDNRGSRSTPGPCSPAGPAHHAEEPSVSLGSYHHINRILREAHFASLQTRG</sequence>
<dbReference type="Pfam" id="PF15434">
    <property type="entry name" value="FAM104"/>
    <property type="match status" value="1"/>
</dbReference>
<keyword evidence="3" id="KW-1185">Reference proteome</keyword>
<name>A0A3B3SV71_9TELE</name>
<dbReference type="Ensembl" id="ENSPKIT00000015490.1">
    <property type="protein sequence ID" value="ENSPKIP00000034574.1"/>
    <property type="gene ID" value="ENSPKIG00000013789.1"/>
</dbReference>
<protein>
    <submittedName>
        <fullName evidence="2">Si:dkey-21c1.1</fullName>
    </submittedName>
</protein>
<dbReference type="AlphaFoldDB" id="A0A3B3SV71"/>
<organism evidence="2 3">
    <name type="scientific">Paramormyrops kingsleyae</name>
    <dbReference type="NCBI Taxonomy" id="1676925"/>
    <lineage>
        <taxon>Eukaryota</taxon>
        <taxon>Metazoa</taxon>
        <taxon>Chordata</taxon>
        <taxon>Craniata</taxon>
        <taxon>Vertebrata</taxon>
        <taxon>Euteleostomi</taxon>
        <taxon>Actinopterygii</taxon>
        <taxon>Neopterygii</taxon>
        <taxon>Teleostei</taxon>
        <taxon>Osteoglossocephala</taxon>
        <taxon>Osteoglossomorpha</taxon>
        <taxon>Osteoglossiformes</taxon>
        <taxon>Mormyridae</taxon>
        <taxon>Paramormyrops</taxon>
    </lineage>
</organism>
<evidence type="ECO:0000313" key="3">
    <source>
        <dbReference type="Proteomes" id="UP000261540"/>
    </source>
</evidence>
<feature type="compositionally biased region" description="Low complexity" evidence="1">
    <location>
        <begin position="37"/>
        <end position="67"/>
    </location>
</feature>
<reference evidence="2" key="2">
    <citation type="submission" date="2025-09" db="UniProtKB">
        <authorList>
            <consortium name="Ensembl"/>
        </authorList>
    </citation>
    <scope>IDENTIFICATION</scope>
</reference>
<reference evidence="2" key="1">
    <citation type="submission" date="2025-08" db="UniProtKB">
        <authorList>
            <consortium name="Ensembl"/>
        </authorList>
    </citation>
    <scope>IDENTIFICATION</scope>
</reference>